<reference evidence="1 2" key="1">
    <citation type="submission" date="2023-10" db="EMBL/GenBank/DDBJ databases">
        <title>Bacteria for the degradation of biodegradable plastic PBAT(Polybutylene adipate terephthalate).</title>
        <authorList>
            <person name="Weon H.-Y."/>
            <person name="Yeon J."/>
        </authorList>
    </citation>
    <scope>NUCLEOTIDE SEQUENCE [LARGE SCALE GENOMIC DNA]</scope>
    <source>
        <strain evidence="1 2">SBD 7-3</strain>
    </source>
</reference>
<accession>A0ABZ0CVK2</accession>
<evidence type="ECO:0008006" key="3">
    <source>
        <dbReference type="Google" id="ProtNLM"/>
    </source>
</evidence>
<evidence type="ECO:0000313" key="2">
    <source>
        <dbReference type="Proteomes" id="UP001303946"/>
    </source>
</evidence>
<dbReference type="Proteomes" id="UP001303946">
    <property type="component" value="Chromosome"/>
</dbReference>
<proteinExistence type="predicted"/>
<evidence type="ECO:0000313" key="1">
    <source>
        <dbReference type="EMBL" id="WOB06898.1"/>
    </source>
</evidence>
<sequence>MKALELPEALAQEFATVVAVWSSGGTTRRVDALLLSWVKYEKQLRRLFCFLVYQHPKISEQQVEGLVAVLVENRNLKPETFVKAIDALKVDSVATIVGEHYTRLQKEVRRIKQYRNKLMHGQISGQRITSRQIEQDVKILIEWVAALAAGSQARFGYDGIGRNTYRAAKAKADIAVTDYPFTNVAEFKAWLQGITA</sequence>
<name>A0ABZ0CVK2_9BURK</name>
<protein>
    <recommendedName>
        <fullName evidence="3">Apea-like HEPN domain-containing protein</fullName>
    </recommendedName>
</protein>
<dbReference type="RefSeq" id="WP_316699543.1">
    <property type="nucleotide sequence ID" value="NZ_CP136336.1"/>
</dbReference>
<gene>
    <name evidence="1" type="ORF">RXV79_18470</name>
</gene>
<organism evidence="1 2">
    <name type="scientific">Piscinibacter gummiphilus</name>
    <dbReference type="NCBI Taxonomy" id="946333"/>
    <lineage>
        <taxon>Bacteria</taxon>
        <taxon>Pseudomonadati</taxon>
        <taxon>Pseudomonadota</taxon>
        <taxon>Betaproteobacteria</taxon>
        <taxon>Burkholderiales</taxon>
        <taxon>Sphaerotilaceae</taxon>
        <taxon>Piscinibacter</taxon>
    </lineage>
</organism>
<keyword evidence="2" id="KW-1185">Reference proteome</keyword>
<dbReference type="EMBL" id="CP136336">
    <property type="protein sequence ID" value="WOB06898.1"/>
    <property type="molecule type" value="Genomic_DNA"/>
</dbReference>